<dbReference type="GO" id="GO:0005506">
    <property type="term" value="F:iron ion binding"/>
    <property type="evidence" value="ECO:0007669"/>
    <property type="project" value="InterPro"/>
</dbReference>
<evidence type="ECO:0000256" key="2">
    <source>
        <dbReference type="ARBA" id="ARBA00005179"/>
    </source>
</evidence>
<dbReference type="STRING" id="1081103.A0A0B2WKI9"/>
<comment type="pathway">
    <text evidence="2">Secondary metabolite biosynthesis.</text>
</comment>
<dbReference type="Gene3D" id="1.10.630.10">
    <property type="entry name" value="Cytochrome P450"/>
    <property type="match status" value="1"/>
</dbReference>
<dbReference type="GO" id="GO:0004497">
    <property type="term" value="F:monooxygenase activity"/>
    <property type="evidence" value="ECO:0007669"/>
    <property type="project" value="UniProtKB-KW"/>
</dbReference>
<evidence type="ECO:0000313" key="10">
    <source>
        <dbReference type="EMBL" id="KHN93997.1"/>
    </source>
</evidence>
<keyword evidence="6" id="KW-0560">Oxidoreductase</keyword>
<sequence length="536" mass="60592">MDFLSKSFMAPSSSPSPFFNKSTLPLIATIVGLFLCYVVHRSSRKEKIPVVRCWPSFLPKVFDRLSYNSQAPQLIKDGYQKYRGQPFRLLKMDMDLVIIPLKYASELRAVTNDKLDPLTASFDDNAGAVTSILLGSELHTHAIQRRLTPRLPKIIPMMMDELRLAFTQVLPTQNGLCNLTMILKHTENSDSHGFIDAWIAVNPYEMVLHLATRAAARVFVGEPTCRDEIFLKTTASYSRNVFDSISTSRQFGSLLTSCFGTWVPAVKEARDQLQYIQQLLGAEVNRRKSCPEEQHDDFLQWCMDLARTEEEAQPEALAHRTLGILSMAVVHTTAMASTHLLFDMISSPDLTSSLREEQQSLLKDGWMGISQESMLDMKLLDSLMRESQRLNPVGEFTFRRLVRKPVTLSDGYQLEPGQQIALLARSIHMDEEILPDAASFNPQRWLKQENSAPTAFSNSSTSNLNFGLGRYACPGRFLAAYTIKAIMSRLLLDYDFKLQGEFPMGRPPNMLHGDRIFPNRTAVVLLRRRNTVASKA</sequence>
<evidence type="ECO:0000256" key="1">
    <source>
        <dbReference type="ARBA" id="ARBA00001971"/>
    </source>
</evidence>
<dbReference type="HOGENOM" id="CLU_022195_0_1_1"/>
<evidence type="ECO:0000256" key="9">
    <source>
        <dbReference type="PIRSR" id="PIRSR602403-1"/>
    </source>
</evidence>
<organism evidence="10 11">
    <name type="scientific">Metarhizium album (strain ARSEF 1941)</name>
    <dbReference type="NCBI Taxonomy" id="1081103"/>
    <lineage>
        <taxon>Eukaryota</taxon>
        <taxon>Fungi</taxon>
        <taxon>Dikarya</taxon>
        <taxon>Ascomycota</taxon>
        <taxon>Pezizomycotina</taxon>
        <taxon>Sordariomycetes</taxon>
        <taxon>Hypocreomycetidae</taxon>
        <taxon>Hypocreales</taxon>
        <taxon>Clavicipitaceae</taxon>
        <taxon>Metarhizium</taxon>
    </lineage>
</organism>
<evidence type="ECO:0000256" key="6">
    <source>
        <dbReference type="ARBA" id="ARBA00023002"/>
    </source>
</evidence>
<dbReference type="PANTHER" id="PTHR46206:SF7">
    <property type="entry name" value="P450, PUTATIVE (EUROFUNG)-RELATED"/>
    <property type="match status" value="1"/>
</dbReference>
<feature type="binding site" description="axial binding residue" evidence="9">
    <location>
        <position position="473"/>
    </location>
    <ligand>
        <name>heme</name>
        <dbReference type="ChEBI" id="CHEBI:30413"/>
    </ligand>
    <ligandPart>
        <name>Fe</name>
        <dbReference type="ChEBI" id="CHEBI:18248"/>
    </ligandPart>
</feature>
<dbReference type="PANTHER" id="PTHR46206">
    <property type="entry name" value="CYTOCHROME P450"/>
    <property type="match status" value="1"/>
</dbReference>
<dbReference type="GO" id="GO:0016705">
    <property type="term" value="F:oxidoreductase activity, acting on paired donors, with incorporation or reduction of molecular oxygen"/>
    <property type="evidence" value="ECO:0007669"/>
    <property type="project" value="InterPro"/>
</dbReference>
<dbReference type="AlphaFoldDB" id="A0A0B2WKI9"/>
<dbReference type="SUPFAM" id="SSF48264">
    <property type="entry name" value="Cytochrome P450"/>
    <property type="match status" value="1"/>
</dbReference>
<accession>A0A0B2WKI9</accession>
<keyword evidence="4 9" id="KW-0349">Heme</keyword>
<evidence type="ECO:0000256" key="4">
    <source>
        <dbReference type="ARBA" id="ARBA00022617"/>
    </source>
</evidence>
<evidence type="ECO:0000313" key="11">
    <source>
        <dbReference type="Proteomes" id="UP000030816"/>
    </source>
</evidence>
<keyword evidence="5 9" id="KW-0479">Metal-binding</keyword>
<evidence type="ECO:0000256" key="7">
    <source>
        <dbReference type="ARBA" id="ARBA00023004"/>
    </source>
</evidence>
<dbReference type="CDD" id="cd11041">
    <property type="entry name" value="CYP503A1-like"/>
    <property type="match status" value="1"/>
</dbReference>
<name>A0A0B2WKI9_METAS</name>
<dbReference type="RefSeq" id="XP_040675063.1">
    <property type="nucleotide sequence ID" value="XM_040826924.1"/>
</dbReference>
<dbReference type="GeneID" id="63742581"/>
<keyword evidence="8 10" id="KW-0503">Monooxygenase</keyword>
<evidence type="ECO:0000256" key="8">
    <source>
        <dbReference type="ARBA" id="ARBA00023033"/>
    </source>
</evidence>
<dbReference type="EMBL" id="AZHE01000044">
    <property type="protein sequence ID" value="KHN93997.1"/>
    <property type="molecule type" value="Genomic_DNA"/>
</dbReference>
<keyword evidence="7 9" id="KW-0408">Iron</keyword>
<dbReference type="PRINTS" id="PR00465">
    <property type="entry name" value="EP450IV"/>
</dbReference>
<dbReference type="Pfam" id="PF00067">
    <property type="entry name" value="p450"/>
    <property type="match status" value="1"/>
</dbReference>
<comment type="caution">
    <text evidence="10">The sequence shown here is derived from an EMBL/GenBank/DDBJ whole genome shotgun (WGS) entry which is preliminary data.</text>
</comment>
<comment type="similarity">
    <text evidence="3">Belongs to the cytochrome P450 family.</text>
</comment>
<proteinExistence type="inferred from homology"/>
<dbReference type="GO" id="GO:0020037">
    <property type="term" value="F:heme binding"/>
    <property type="evidence" value="ECO:0007669"/>
    <property type="project" value="InterPro"/>
</dbReference>
<evidence type="ECO:0000256" key="5">
    <source>
        <dbReference type="ARBA" id="ARBA00022723"/>
    </source>
</evidence>
<comment type="cofactor">
    <cofactor evidence="1 9">
        <name>heme</name>
        <dbReference type="ChEBI" id="CHEBI:30413"/>
    </cofactor>
</comment>
<dbReference type="Proteomes" id="UP000030816">
    <property type="component" value="Unassembled WGS sequence"/>
</dbReference>
<dbReference type="InterPro" id="IPR036396">
    <property type="entry name" value="Cyt_P450_sf"/>
</dbReference>
<evidence type="ECO:0000256" key="3">
    <source>
        <dbReference type="ARBA" id="ARBA00010617"/>
    </source>
</evidence>
<dbReference type="InterPro" id="IPR002403">
    <property type="entry name" value="Cyt_P450_E_grp-IV"/>
</dbReference>
<dbReference type="InterPro" id="IPR001128">
    <property type="entry name" value="Cyt_P450"/>
</dbReference>
<protein>
    <submittedName>
        <fullName evidence="10">p450 monooxygenase</fullName>
    </submittedName>
</protein>
<gene>
    <name evidence="10" type="ORF">MAM_08126</name>
</gene>
<dbReference type="OrthoDB" id="1844152at2759"/>
<reference evidence="10 11" key="1">
    <citation type="journal article" date="2014" name="Proc. Natl. Acad. Sci. U.S.A.">
        <title>Trajectory and genomic determinants of fungal-pathogen speciation and host adaptation.</title>
        <authorList>
            <person name="Hu X."/>
            <person name="Xiao G."/>
            <person name="Zheng P."/>
            <person name="Shang Y."/>
            <person name="Su Y."/>
            <person name="Zhang X."/>
            <person name="Liu X."/>
            <person name="Zhan S."/>
            <person name="St Leger R.J."/>
            <person name="Wang C."/>
        </authorList>
    </citation>
    <scope>NUCLEOTIDE SEQUENCE [LARGE SCALE GENOMIC DNA]</scope>
    <source>
        <strain evidence="10 11">ARSEF 1941</strain>
    </source>
</reference>
<keyword evidence="11" id="KW-1185">Reference proteome</keyword>